<sequence length="52" mass="5938">MGERRRINLDAAEQRLGGDEFDVKTATAMALIDIAESLRDIYAAMPVERDWR</sequence>
<dbReference type="RefSeq" id="WP_165682614.1">
    <property type="nucleotide sequence ID" value="NZ_FVCV01000008.1"/>
</dbReference>
<reference evidence="1 2" key="1">
    <citation type="submission" date="2016-11" db="EMBL/GenBank/DDBJ databases">
        <authorList>
            <consortium name="Pathogen Informatics"/>
        </authorList>
    </citation>
    <scope>NUCLEOTIDE SEQUENCE [LARGE SCALE GENOMIC DNA]</scope>
    <source>
        <strain evidence="1 2">911</strain>
    </source>
</reference>
<accession>A0A1T7BTW4</accession>
<dbReference type="Proteomes" id="UP000190074">
    <property type="component" value="Unassembled WGS sequence"/>
</dbReference>
<evidence type="ECO:0000313" key="1">
    <source>
        <dbReference type="EMBL" id="SKM69263.1"/>
    </source>
</evidence>
<proteinExistence type="predicted"/>
<protein>
    <submittedName>
        <fullName evidence="1">Uncharacterized protein</fullName>
    </submittedName>
</protein>
<evidence type="ECO:0000313" key="2">
    <source>
        <dbReference type="Proteomes" id="UP000190074"/>
    </source>
</evidence>
<dbReference type="EMBL" id="FVGW01000012">
    <property type="protein sequence ID" value="SKM69263.1"/>
    <property type="molecule type" value="Genomic_DNA"/>
</dbReference>
<gene>
    <name evidence="1" type="ORF">SAMEA2259716_04811</name>
</gene>
<name>A0A1T7BTW4_9MYCO</name>
<dbReference type="AlphaFoldDB" id="A0A1T7BTW4"/>
<organism evidence="1 2">
    <name type="scientific">Mycobacteroides abscessus subsp. massiliense</name>
    <dbReference type="NCBI Taxonomy" id="1962118"/>
    <lineage>
        <taxon>Bacteria</taxon>
        <taxon>Bacillati</taxon>
        <taxon>Actinomycetota</taxon>
        <taxon>Actinomycetes</taxon>
        <taxon>Mycobacteriales</taxon>
        <taxon>Mycobacteriaceae</taxon>
        <taxon>Mycobacteroides</taxon>
        <taxon>Mycobacteroides abscessus</taxon>
    </lineage>
</organism>